<gene>
    <name evidence="1" type="ORF">B296_00046586</name>
</gene>
<evidence type="ECO:0000313" key="1">
    <source>
        <dbReference type="EMBL" id="RRT38785.1"/>
    </source>
</evidence>
<proteinExistence type="predicted"/>
<evidence type="ECO:0000313" key="2">
    <source>
        <dbReference type="Proteomes" id="UP000287651"/>
    </source>
</evidence>
<protein>
    <submittedName>
        <fullName evidence="1">Uncharacterized protein</fullName>
    </submittedName>
</protein>
<dbReference type="AlphaFoldDB" id="A0A444DX03"/>
<accession>A0A444DX03</accession>
<dbReference type="Proteomes" id="UP000287651">
    <property type="component" value="Unassembled WGS sequence"/>
</dbReference>
<name>A0A444DX03_ENSVE</name>
<organism evidence="1 2">
    <name type="scientific">Ensete ventricosum</name>
    <name type="common">Abyssinian banana</name>
    <name type="synonym">Musa ensete</name>
    <dbReference type="NCBI Taxonomy" id="4639"/>
    <lineage>
        <taxon>Eukaryota</taxon>
        <taxon>Viridiplantae</taxon>
        <taxon>Streptophyta</taxon>
        <taxon>Embryophyta</taxon>
        <taxon>Tracheophyta</taxon>
        <taxon>Spermatophyta</taxon>
        <taxon>Magnoliopsida</taxon>
        <taxon>Liliopsida</taxon>
        <taxon>Zingiberales</taxon>
        <taxon>Musaceae</taxon>
        <taxon>Ensete</taxon>
    </lineage>
</organism>
<feature type="non-terminal residue" evidence="1">
    <location>
        <position position="1"/>
    </location>
</feature>
<comment type="caution">
    <text evidence="1">The sequence shown here is derived from an EMBL/GenBank/DDBJ whole genome shotgun (WGS) entry which is preliminary data.</text>
</comment>
<sequence>PLSPIYKAQGGDRVYHFAPPLLAALRLSSLAPSASSPFSIRESRRPQIARLDGAGEFPLDLFNCFFVRGLGF</sequence>
<reference evidence="1 2" key="1">
    <citation type="journal article" date="2014" name="Agronomy (Basel)">
        <title>A Draft Genome Sequence for Ensete ventricosum, the Drought-Tolerant Tree Against Hunger.</title>
        <authorList>
            <person name="Harrison J."/>
            <person name="Moore K.A."/>
            <person name="Paszkiewicz K."/>
            <person name="Jones T."/>
            <person name="Grant M."/>
            <person name="Ambacheew D."/>
            <person name="Muzemil S."/>
            <person name="Studholme D.J."/>
        </authorList>
    </citation>
    <scope>NUCLEOTIDE SEQUENCE [LARGE SCALE GENOMIC DNA]</scope>
</reference>
<dbReference type="EMBL" id="AMZH03020865">
    <property type="protein sequence ID" value="RRT38785.1"/>
    <property type="molecule type" value="Genomic_DNA"/>
</dbReference>